<dbReference type="SUPFAM" id="SSF142695">
    <property type="entry name" value="RibA-like"/>
    <property type="match status" value="1"/>
</dbReference>
<sequence length="200" mass="22366">MNTNKLEVKTSVLIPMGSENKKGLFHSFSGEKWNEEHFAVVFGELDADTVPVIRIHSECLTGDVFASQRCDCGPQLNEAVEKISQEGGVLLYLRQEGRGIGLYSKFDAYRLQDMGLDTFEANTHLQLPEDDRDFSDAVRMLEALNVSQCRVITNNPEKVATLKALGIDVIEVIPSGIYLTEHNHKYLKSKADKKNHSIAL</sequence>
<feature type="binding site" evidence="9">
    <location>
        <position position="59"/>
    </location>
    <ligand>
        <name>Zn(2+)</name>
        <dbReference type="ChEBI" id="CHEBI:29105"/>
        <note>catalytic</note>
    </ligand>
</feature>
<keyword evidence="7 9" id="KW-0342">GTP-binding</keyword>
<feature type="binding site" evidence="9">
    <location>
        <position position="72"/>
    </location>
    <ligand>
        <name>Zn(2+)</name>
        <dbReference type="ChEBI" id="CHEBI:29105"/>
        <note>catalytic</note>
    </ligand>
</feature>
<comment type="pathway">
    <text evidence="1 9">Cofactor biosynthesis; riboflavin biosynthesis; 5-amino-6-(D-ribitylamino)uracil from GTP: step 1/4.</text>
</comment>
<evidence type="ECO:0000313" key="12">
    <source>
        <dbReference type="Proteomes" id="UP000779070"/>
    </source>
</evidence>
<keyword evidence="6 9" id="KW-0862">Zinc</keyword>
<accession>A0ABS2ZZ58</accession>
<comment type="cofactor">
    <cofactor evidence="9">
        <name>Zn(2+)</name>
        <dbReference type="ChEBI" id="CHEBI:29105"/>
    </cofactor>
    <text evidence="9">Binds 1 zinc ion per subunit.</text>
</comment>
<dbReference type="CDD" id="cd00641">
    <property type="entry name" value="GTP_cyclohydro2"/>
    <property type="match status" value="1"/>
</dbReference>
<comment type="catalytic activity">
    <reaction evidence="8 9">
        <text>GTP + 4 H2O = 2,5-diamino-6-hydroxy-4-(5-phosphoribosylamino)-pyrimidine + formate + 2 phosphate + 3 H(+)</text>
        <dbReference type="Rhea" id="RHEA:23704"/>
        <dbReference type="ChEBI" id="CHEBI:15377"/>
        <dbReference type="ChEBI" id="CHEBI:15378"/>
        <dbReference type="ChEBI" id="CHEBI:15740"/>
        <dbReference type="ChEBI" id="CHEBI:37565"/>
        <dbReference type="ChEBI" id="CHEBI:43474"/>
        <dbReference type="ChEBI" id="CHEBI:58614"/>
        <dbReference type="EC" id="3.5.4.25"/>
    </reaction>
</comment>
<dbReference type="InterPro" id="IPR000926">
    <property type="entry name" value="RibA"/>
</dbReference>
<evidence type="ECO:0000256" key="1">
    <source>
        <dbReference type="ARBA" id="ARBA00004853"/>
    </source>
</evidence>
<feature type="binding site" evidence="9">
    <location>
        <begin position="96"/>
        <end position="98"/>
    </location>
    <ligand>
        <name>GTP</name>
        <dbReference type="ChEBI" id="CHEBI:37565"/>
    </ligand>
</feature>
<evidence type="ECO:0000256" key="4">
    <source>
        <dbReference type="ARBA" id="ARBA00022741"/>
    </source>
</evidence>
<feature type="binding site" evidence="9">
    <location>
        <position position="118"/>
    </location>
    <ligand>
        <name>GTP</name>
        <dbReference type="ChEBI" id="CHEBI:37565"/>
    </ligand>
</feature>
<evidence type="ECO:0000256" key="3">
    <source>
        <dbReference type="ARBA" id="ARBA00022723"/>
    </source>
</evidence>
<feature type="binding site" evidence="9">
    <location>
        <position position="158"/>
    </location>
    <ligand>
        <name>GTP</name>
        <dbReference type="ChEBI" id="CHEBI:37565"/>
    </ligand>
</feature>
<comment type="similarity">
    <text evidence="9">Belongs to the GTP cyclohydrolase II family.</text>
</comment>
<dbReference type="EMBL" id="JAFHLB010000003">
    <property type="protein sequence ID" value="MBN3576717.1"/>
    <property type="molecule type" value="Genomic_DNA"/>
</dbReference>
<evidence type="ECO:0000313" key="11">
    <source>
        <dbReference type="EMBL" id="MBN3576717.1"/>
    </source>
</evidence>
<gene>
    <name evidence="9" type="primary">ribA</name>
    <name evidence="11" type="ORF">JYA62_03430</name>
</gene>
<protein>
    <recommendedName>
        <fullName evidence="9">GTP cyclohydrolase-2</fullName>
        <ecNumber evidence="9">3.5.4.25</ecNumber>
    </recommendedName>
    <alternativeName>
        <fullName evidence="9">GTP cyclohydrolase II</fullName>
    </alternativeName>
</protein>
<feature type="binding site" evidence="9">
    <location>
        <begin position="54"/>
        <end position="58"/>
    </location>
    <ligand>
        <name>GTP</name>
        <dbReference type="ChEBI" id="CHEBI:37565"/>
    </ligand>
</feature>
<feature type="binding site" evidence="9">
    <location>
        <position position="75"/>
    </location>
    <ligand>
        <name>GTP</name>
        <dbReference type="ChEBI" id="CHEBI:37565"/>
    </ligand>
</feature>
<feature type="active site" description="Nucleophile" evidence="9">
    <location>
        <position position="132"/>
    </location>
</feature>
<keyword evidence="5 9" id="KW-0378">Hydrolase</keyword>
<dbReference type="EC" id="3.5.4.25" evidence="9"/>
<evidence type="ECO:0000256" key="7">
    <source>
        <dbReference type="ARBA" id="ARBA00023134"/>
    </source>
</evidence>
<keyword evidence="2 9" id="KW-0686">Riboflavin biosynthesis</keyword>
<comment type="function">
    <text evidence="9">Catalyzes the conversion of GTP to 2,5-diamino-6-ribosylamino-4(3H)-pyrimidinone 5'-phosphate (DARP), formate and pyrophosphate.</text>
</comment>
<dbReference type="InterPro" id="IPR036144">
    <property type="entry name" value="RibA-like_sf"/>
</dbReference>
<evidence type="ECO:0000256" key="8">
    <source>
        <dbReference type="ARBA" id="ARBA00049295"/>
    </source>
</evidence>
<keyword evidence="12" id="KW-1185">Reference proteome</keyword>
<evidence type="ECO:0000256" key="5">
    <source>
        <dbReference type="ARBA" id="ARBA00022801"/>
    </source>
</evidence>
<dbReference type="InterPro" id="IPR032677">
    <property type="entry name" value="GTP_cyclohydro_II"/>
</dbReference>
<dbReference type="PANTHER" id="PTHR21327">
    <property type="entry name" value="GTP CYCLOHYDROLASE II-RELATED"/>
    <property type="match status" value="1"/>
</dbReference>
<organism evidence="11 12">
    <name type="scientific">Vibrio neptunius</name>
    <dbReference type="NCBI Taxonomy" id="170651"/>
    <lineage>
        <taxon>Bacteria</taxon>
        <taxon>Pseudomonadati</taxon>
        <taxon>Pseudomonadota</taxon>
        <taxon>Gammaproteobacteria</taxon>
        <taxon>Vibrionales</taxon>
        <taxon>Vibrionaceae</taxon>
        <taxon>Vibrio</taxon>
    </lineage>
</organism>
<dbReference type="HAMAP" id="MF_00179">
    <property type="entry name" value="RibA"/>
    <property type="match status" value="1"/>
</dbReference>
<keyword evidence="3 9" id="KW-0479">Metal-binding</keyword>
<feature type="domain" description="GTP cyclohydrolase II" evidence="10">
    <location>
        <begin position="25"/>
        <end position="174"/>
    </location>
</feature>
<dbReference type="NCBIfam" id="NF001591">
    <property type="entry name" value="PRK00393.1"/>
    <property type="match status" value="1"/>
</dbReference>
<feature type="binding site" evidence="9">
    <location>
        <position position="70"/>
    </location>
    <ligand>
        <name>Zn(2+)</name>
        <dbReference type="ChEBI" id="CHEBI:29105"/>
        <note>catalytic</note>
    </ligand>
</feature>
<keyword evidence="4 9" id="KW-0547">Nucleotide-binding</keyword>
<feature type="binding site" evidence="9">
    <location>
        <position position="153"/>
    </location>
    <ligand>
        <name>GTP</name>
        <dbReference type="ChEBI" id="CHEBI:37565"/>
    </ligand>
</feature>
<name>A0ABS2ZZ58_9VIBR</name>
<reference evidence="11 12" key="1">
    <citation type="submission" date="2021-02" db="EMBL/GenBank/DDBJ databases">
        <title>Draft Genome Sequences of 5 Vibrio neptunius Strains Isolated From of Bivalve Hatcheries.</title>
        <authorList>
            <person name="Galvis F."/>
            <person name="Barja J.L."/>
            <person name="Lemos M.L."/>
            <person name="Balado M."/>
        </authorList>
    </citation>
    <scope>NUCLEOTIDE SEQUENCE [LARGE SCALE GENOMIC DNA]</scope>
    <source>
        <strain evidence="11 12">PP-145.98</strain>
    </source>
</reference>
<dbReference type="PANTHER" id="PTHR21327:SF18">
    <property type="entry name" value="3,4-DIHYDROXY-2-BUTANONE 4-PHOSPHATE SYNTHASE"/>
    <property type="match status" value="1"/>
</dbReference>
<dbReference type="Proteomes" id="UP000779070">
    <property type="component" value="Unassembled WGS sequence"/>
</dbReference>
<comment type="caution">
    <text evidence="11">The sequence shown here is derived from an EMBL/GenBank/DDBJ whole genome shotgun (WGS) entry which is preliminary data.</text>
</comment>
<feature type="active site" description="Proton acceptor" evidence="9">
    <location>
        <position position="130"/>
    </location>
</feature>
<dbReference type="RefSeq" id="WP_206368978.1">
    <property type="nucleotide sequence ID" value="NZ_CAWPTM010000145.1"/>
</dbReference>
<dbReference type="Pfam" id="PF00925">
    <property type="entry name" value="GTP_cyclohydro2"/>
    <property type="match status" value="1"/>
</dbReference>
<evidence type="ECO:0000256" key="2">
    <source>
        <dbReference type="ARBA" id="ARBA00022619"/>
    </source>
</evidence>
<evidence type="ECO:0000256" key="6">
    <source>
        <dbReference type="ARBA" id="ARBA00022833"/>
    </source>
</evidence>
<proteinExistence type="inferred from homology"/>
<evidence type="ECO:0000259" key="10">
    <source>
        <dbReference type="Pfam" id="PF00925"/>
    </source>
</evidence>
<dbReference type="Gene3D" id="3.40.50.10990">
    <property type="entry name" value="GTP cyclohydrolase II"/>
    <property type="match status" value="1"/>
</dbReference>
<evidence type="ECO:0000256" key="9">
    <source>
        <dbReference type="HAMAP-Rule" id="MF_00179"/>
    </source>
</evidence>